<name>A0ABR1CFL8_NECAM</name>
<keyword evidence="2" id="KW-1185">Reference proteome</keyword>
<dbReference type="Proteomes" id="UP001303046">
    <property type="component" value="Unassembled WGS sequence"/>
</dbReference>
<gene>
    <name evidence="1" type="primary">Necator_chrII.g7543</name>
    <name evidence="1" type="ORF">RB195_019749</name>
</gene>
<comment type="caution">
    <text evidence="1">The sequence shown here is derived from an EMBL/GenBank/DDBJ whole genome shotgun (WGS) entry which is preliminary data.</text>
</comment>
<protein>
    <submittedName>
        <fullName evidence="1">Uncharacterized protein</fullName>
    </submittedName>
</protein>
<reference evidence="1 2" key="1">
    <citation type="submission" date="2023-08" db="EMBL/GenBank/DDBJ databases">
        <title>A Necator americanus chromosomal reference genome.</title>
        <authorList>
            <person name="Ilik V."/>
            <person name="Petrzelkova K.J."/>
            <person name="Pardy F."/>
            <person name="Fuh T."/>
            <person name="Niatou-Singa F.S."/>
            <person name="Gouil Q."/>
            <person name="Baker L."/>
            <person name="Ritchie M.E."/>
            <person name="Jex A.R."/>
            <person name="Gazzola D."/>
            <person name="Li H."/>
            <person name="Toshio Fujiwara R."/>
            <person name="Zhan B."/>
            <person name="Aroian R.V."/>
            <person name="Pafco B."/>
            <person name="Schwarz E.M."/>
        </authorList>
    </citation>
    <scope>NUCLEOTIDE SEQUENCE [LARGE SCALE GENOMIC DNA]</scope>
    <source>
        <strain evidence="1 2">Aroian</strain>
        <tissue evidence="1">Whole animal</tissue>
    </source>
</reference>
<evidence type="ECO:0000313" key="1">
    <source>
        <dbReference type="EMBL" id="KAK6737242.1"/>
    </source>
</evidence>
<organism evidence="1 2">
    <name type="scientific">Necator americanus</name>
    <name type="common">Human hookworm</name>
    <dbReference type="NCBI Taxonomy" id="51031"/>
    <lineage>
        <taxon>Eukaryota</taxon>
        <taxon>Metazoa</taxon>
        <taxon>Ecdysozoa</taxon>
        <taxon>Nematoda</taxon>
        <taxon>Chromadorea</taxon>
        <taxon>Rhabditida</taxon>
        <taxon>Rhabditina</taxon>
        <taxon>Rhabditomorpha</taxon>
        <taxon>Strongyloidea</taxon>
        <taxon>Ancylostomatidae</taxon>
        <taxon>Bunostominae</taxon>
        <taxon>Necator</taxon>
    </lineage>
</organism>
<dbReference type="EMBL" id="JAVFWL010000002">
    <property type="protein sequence ID" value="KAK6737242.1"/>
    <property type="molecule type" value="Genomic_DNA"/>
</dbReference>
<sequence>MLVVISLTKKKLATDVRTEGVMGGRCVQPNVLLAKVDHWCFKHLEPSGSYAYGMCAGDEEERQRETNNRDLLEPLLNKTRDICLIRKRDVFVAKTRGVLCQHERFHKTLKHELLEGKANVRDDRLLQLLSAFPNWEKHKAHMLAVNKYCGQQQFHIVFGSGTWEVRANDDIYCVEEQYCPCVEQV</sequence>
<evidence type="ECO:0000313" key="2">
    <source>
        <dbReference type="Proteomes" id="UP001303046"/>
    </source>
</evidence>
<proteinExistence type="predicted"/>
<accession>A0ABR1CFL8</accession>